<feature type="binding site" evidence="13">
    <location>
        <position position="755"/>
    </location>
    <ligand>
        <name>substrate</name>
    </ligand>
</feature>
<comment type="caution">
    <text evidence="18">The sequence shown here is derived from an EMBL/GenBank/DDBJ whole genome shotgun (WGS) entry which is preliminary data.</text>
</comment>
<dbReference type="EC" id="2.7.9.1" evidence="3"/>
<proteinExistence type="inferred from homology"/>
<keyword evidence="10 14" id="KW-0460">Magnesium</keyword>
<accession>A0A7V3ZV77</accession>
<evidence type="ECO:0000259" key="17">
    <source>
        <dbReference type="Pfam" id="PF02896"/>
    </source>
</evidence>
<dbReference type="InterPro" id="IPR018274">
    <property type="entry name" value="PEP_util_AS"/>
</dbReference>
<dbReference type="Gene3D" id="3.20.20.60">
    <property type="entry name" value="Phosphoenolpyruvate-binding domains"/>
    <property type="match status" value="1"/>
</dbReference>
<dbReference type="SUPFAM" id="SSF51621">
    <property type="entry name" value="Phosphoenolpyruvate/pyruvate domain"/>
    <property type="match status" value="1"/>
</dbReference>
<dbReference type="PANTHER" id="PTHR22931:SF9">
    <property type="entry name" value="PYRUVATE, PHOSPHATE DIKINASE 1, CHLOROPLASTIC"/>
    <property type="match status" value="1"/>
</dbReference>
<feature type="domain" description="PEP-utilising enzyme C-terminal" evidence="17">
    <location>
        <begin position="509"/>
        <end position="856"/>
    </location>
</feature>
<keyword evidence="18" id="KW-0670">Pyruvate</keyword>
<gene>
    <name evidence="18" type="ORF">ENU74_03485</name>
</gene>
<dbReference type="PIRSF" id="PIRSF000853">
    <property type="entry name" value="PPDK"/>
    <property type="match status" value="1"/>
</dbReference>
<feature type="binding site" evidence="13">
    <location>
        <position position="752"/>
    </location>
    <ligand>
        <name>substrate</name>
    </ligand>
</feature>
<evidence type="ECO:0000256" key="1">
    <source>
        <dbReference type="ARBA" id="ARBA00001946"/>
    </source>
</evidence>
<evidence type="ECO:0000256" key="8">
    <source>
        <dbReference type="ARBA" id="ARBA00022777"/>
    </source>
</evidence>
<evidence type="ECO:0000256" key="12">
    <source>
        <dbReference type="PIRSR" id="PIRSR000853-1"/>
    </source>
</evidence>
<feature type="domain" description="PEP-utilising enzyme mobile" evidence="15">
    <location>
        <begin position="408"/>
        <end position="488"/>
    </location>
</feature>
<organism evidence="18">
    <name type="scientific">candidate division WOR-3 bacterium</name>
    <dbReference type="NCBI Taxonomy" id="2052148"/>
    <lineage>
        <taxon>Bacteria</taxon>
        <taxon>Bacteria division WOR-3</taxon>
    </lineage>
</organism>
<evidence type="ECO:0000256" key="2">
    <source>
        <dbReference type="ARBA" id="ARBA00007837"/>
    </source>
</evidence>
<dbReference type="InterPro" id="IPR015813">
    <property type="entry name" value="Pyrv/PenolPyrv_kinase-like_dom"/>
</dbReference>
<dbReference type="EMBL" id="DTDR01000089">
    <property type="protein sequence ID" value="HGK63636.1"/>
    <property type="molecule type" value="Genomic_DNA"/>
</dbReference>
<dbReference type="AlphaFoldDB" id="A0A7V3ZV77"/>
<comment type="similarity">
    <text evidence="2">Belongs to the PEP-utilizing enzyme family.</text>
</comment>
<dbReference type="InterPro" id="IPR040442">
    <property type="entry name" value="Pyrv_kinase-like_dom_sf"/>
</dbReference>
<feature type="active site" description="Proton donor" evidence="12">
    <location>
        <position position="817"/>
    </location>
</feature>
<dbReference type="GO" id="GO:0005524">
    <property type="term" value="F:ATP binding"/>
    <property type="evidence" value="ECO:0007669"/>
    <property type="project" value="UniProtKB-KW"/>
</dbReference>
<dbReference type="PANTHER" id="PTHR22931">
    <property type="entry name" value="PHOSPHOENOLPYRUVATE DIKINASE-RELATED"/>
    <property type="match status" value="1"/>
</dbReference>
<feature type="binding site" evidence="13">
    <location>
        <position position="602"/>
    </location>
    <ligand>
        <name>substrate</name>
    </ligand>
</feature>
<dbReference type="PROSITE" id="PS00370">
    <property type="entry name" value="PEP_ENZYMES_PHOS_SITE"/>
    <property type="match status" value="1"/>
</dbReference>
<feature type="binding site" evidence="13">
    <location>
        <position position="546"/>
    </location>
    <ligand>
        <name>substrate</name>
    </ligand>
</feature>
<dbReference type="Gene3D" id="1.10.189.10">
    <property type="entry name" value="Pyruvate Phosphate Dikinase, domain 2"/>
    <property type="match status" value="1"/>
</dbReference>
<sequence length="870" mass="98263">MKRRWVYFLTDNIKIKDIDKLKTLLGGKGAGLYLLAQMGLPVPPAFIITTTACRYYLKNKKFPPGLLKEVLLGIKYLERKTKKKFGDKNNPLLLSVRSGAKFSMPGMMDTILNLGINDEVAKGIAEKTNNKNFAYDIYKRFIEIFSEVIFGIKREEFIKFSGENEELINKYKELFYEKTKKIFPSDPYECLKMAIEGVFNSWNNPRAKEYRKIYQISEDLGTAVNIQAMVFGNWNEKSGSGVLFTRNVKNGENKIYGEFLFRAQGEDLVAGHITPLPLEVLKEKMPQVYAQLESYVKKLERKLKDVQDVEFTIEDGKLYFLQTRTAKRTPLAAVKIAVDMVKEKLISKEEAIMRVTNEDIDYFLHPTFAPNHPLKVLAVGKPASPGCAVGEIVLTAEKAVEMAEKGRKVILVRDFTKADDVAGMARSEGFVTTTGGETSHAAVVARGMGKPCIVGCSDISIDFEKGLVKIKNVILKEGDKISINGATGEIIEGEVPLIRPEFPKELTLLLSWADSIAKMKVRANADTPIDAENAKKMGAAGIGLARTEHMFFAKERIKYVQLMILAKNEEERREILKKLLPFQKNDFKELFRVMNGLPVTIRTLDPPLHEFLPPKENYEAVENLANELGVEKEILIKKIEELSEHNPMMGLRGCRLGIIYPEITEMQARAIFEAACEVKEEGIEVNLEIMIPLVSISEEFLAQKEIIKKISQEVFKEKGISLPYKIGTMMETPRACLIAQELAKYVDFFSYGTNDLTQFVYGFSRDDSAKFLIPYKKKKIINFEPFETIDEQGVGSLIALSVTSARKINKNIKIGICGEHGGDEKSIFFARKLRLDYVSCSPYRVPKARLACAQAEIYLQKKKIMETTTK</sequence>
<dbReference type="InterPro" id="IPR002192">
    <property type="entry name" value="PPDK_AMP/ATP-bd"/>
</dbReference>
<evidence type="ECO:0000256" key="7">
    <source>
        <dbReference type="ARBA" id="ARBA00022741"/>
    </source>
</evidence>
<dbReference type="InterPro" id="IPR000121">
    <property type="entry name" value="PEP_util_C"/>
</dbReference>
<feature type="binding site" evidence="13">
    <location>
        <position position="754"/>
    </location>
    <ligand>
        <name>substrate</name>
    </ligand>
</feature>
<dbReference type="GO" id="GO:0016301">
    <property type="term" value="F:kinase activity"/>
    <property type="evidence" value="ECO:0007669"/>
    <property type="project" value="UniProtKB-KW"/>
</dbReference>
<keyword evidence="6 14" id="KW-0479">Metal-binding</keyword>
<evidence type="ECO:0000259" key="16">
    <source>
        <dbReference type="Pfam" id="PF01326"/>
    </source>
</evidence>
<reference evidence="18" key="1">
    <citation type="journal article" date="2020" name="mSystems">
        <title>Genome- and Community-Level Interaction Insights into Carbon Utilization and Element Cycling Functions of Hydrothermarchaeota in Hydrothermal Sediment.</title>
        <authorList>
            <person name="Zhou Z."/>
            <person name="Liu Y."/>
            <person name="Xu W."/>
            <person name="Pan J."/>
            <person name="Luo Z.H."/>
            <person name="Li M."/>
        </authorList>
    </citation>
    <scope>NUCLEOTIDE SEQUENCE [LARGE SCALE GENOMIC DNA]</scope>
    <source>
        <strain evidence="18">SpSt-697</strain>
    </source>
</reference>
<keyword evidence="9" id="KW-0067">ATP-binding</keyword>
<evidence type="ECO:0000256" key="11">
    <source>
        <dbReference type="ARBA" id="ARBA00032883"/>
    </source>
</evidence>
<feature type="binding site" evidence="13">
    <location>
        <position position="753"/>
    </location>
    <ligand>
        <name>substrate</name>
    </ligand>
</feature>
<feature type="binding site" evidence="13">
    <location>
        <position position="731"/>
    </location>
    <ligand>
        <name>substrate</name>
    </ligand>
</feature>
<evidence type="ECO:0000256" key="3">
    <source>
        <dbReference type="ARBA" id="ARBA00011994"/>
    </source>
</evidence>
<dbReference type="GO" id="GO:0050242">
    <property type="term" value="F:pyruvate, phosphate dikinase activity"/>
    <property type="evidence" value="ECO:0007669"/>
    <property type="project" value="UniProtKB-EC"/>
</dbReference>
<name>A0A7V3ZV77_UNCW3</name>
<dbReference type="InterPro" id="IPR010121">
    <property type="entry name" value="Pyruvate_phosphate_dikinase"/>
</dbReference>
<feature type="binding site" evidence="14">
    <location>
        <position position="755"/>
    </location>
    <ligand>
        <name>Mg(2+)</name>
        <dbReference type="ChEBI" id="CHEBI:18420"/>
    </ligand>
</feature>
<evidence type="ECO:0000256" key="9">
    <source>
        <dbReference type="ARBA" id="ARBA00022840"/>
    </source>
</evidence>
<evidence type="ECO:0000256" key="13">
    <source>
        <dbReference type="PIRSR" id="PIRSR000853-2"/>
    </source>
</evidence>
<keyword evidence="7" id="KW-0547">Nucleotide-binding</keyword>
<dbReference type="Gene3D" id="3.50.30.10">
    <property type="entry name" value="Phosphohistidine domain"/>
    <property type="match status" value="1"/>
</dbReference>
<feature type="domain" description="Pyruvate phosphate dikinase AMP/ATP-binding" evidence="16">
    <location>
        <begin position="290"/>
        <end position="344"/>
    </location>
</feature>
<evidence type="ECO:0000256" key="14">
    <source>
        <dbReference type="PIRSR" id="PIRSR000853-3"/>
    </source>
</evidence>
<dbReference type="SUPFAM" id="SSF52009">
    <property type="entry name" value="Phosphohistidine domain"/>
    <property type="match status" value="1"/>
</dbReference>
<dbReference type="InterPro" id="IPR036637">
    <property type="entry name" value="Phosphohistidine_dom_sf"/>
</dbReference>
<dbReference type="GO" id="GO:0046872">
    <property type="term" value="F:metal ion binding"/>
    <property type="evidence" value="ECO:0007669"/>
    <property type="project" value="UniProtKB-KW"/>
</dbReference>
<evidence type="ECO:0000256" key="5">
    <source>
        <dbReference type="ARBA" id="ARBA00022679"/>
    </source>
</evidence>
<dbReference type="Pfam" id="PF00391">
    <property type="entry name" value="PEP-utilizers"/>
    <property type="match status" value="1"/>
</dbReference>
<dbReference type="InterPro" id="IPR013815">
    <property type="entry name" value="ATP_grasp_subdomain_1"/>
</dbReference>
<evidence type="ECO:0000256" key="10">
    <source>
        <dbReference type="ARBA" id="ARBA00022842"/>
    </source>
</evidence>
<evidence type="ECO:0000313" key="18">
    <source>
        <dbReference type="EMBL" id="HGK63636.1"/>
    </source>
</evidence>
<dbReference type="Pfam" id="PF02896">
    <property type="entry name" value="PEP-utilizers_C"/>
    <property type="match status" value="1"/>
</dbReference>
<dbReference type="Gene3D" id="3.30.1490.20">
    <property type="entry name" value="ATP-grasp fold, A domain"/>
    <property type="match status" value="1"/>
</dbReference>
<comment type="cofactor">
    <cofactor evidence="1 14">
        <name>Mg(2+)</name>
        <dbReference type="ChEBI" id="CHEBI:18420"/>
    </cofactor>
</comment>
<feature type="binding site" evidence="14">
    <location>
        <position position="731"/>
    </location>
    <ligand>
        <name>Mg(2+)</name>
        <dbReference type="ChEBI" id="CHEBI:18420"/>
    </ligand>
</feature>
<keyword evidence="5 18" id="KW-0808">Transferase</keyword>
<keyword evidence="8 18" id="KW-0418">Kinase</keyword>
<dbReference type="SUPFAM" id="SSF56059">
    <property type="entry name" value="Glutathione synthetase ATP-binding domain-like"/>
    <property type="match status" value="1"/>
</dbReference>
<dbReference type="Gene3D" id="1.20.80.30">
    <property type="match status" value="1"/>
</dbReference>
<evidence type="ECO:0000259" key="15">
    <source>
        <dbReference type="Pfam" id="PF00391"/>
    </source>
</evidence>
<dbReference type="NCBIfam" id="NF004531">
    <property type="entry name" value="PRK05878.1"/>
    <property type="match status" value="1"/>
</dbReference>
<feature type="active site" description="Tele-phosphohistidine intermediate" evidence="12">
    <location>
        <position position="440"/>
    </location>
</feature>
<dbReference type="NCBIfam" id="TIGR01828">
    <property type="entry name" value="pyru_phos_dikin"/>
    <property type="match status" value="1"/>
</dbReference>
<evidence type="ECO:0000256" key="4">
    <source>
        <dbReference type="ARBA" id="ARBA00020138"/>
    </source>
</evidence>
<dbReference type="Gene3D" id="3.30.470.20">
    <property type="entry name" value="ATP-grasp fold, B domain"/>
    <property type="match status" value="1"/>
</dbReference>
<evidence type="ECO:0000256" key="6">
    <source>
        <dbReference type="ARBA" id="ARBA00022723"/>
    </source>
</evidence>
<feature type="domain" description="Pyruvate phosphate dikinase AMP/ATP-binding" evidence="16">
    <location>
        <begin position="60"/>
        <end position="285"/>
    </location>
</feature>
<dbReference type="InterPro" id="IPR008279">
    <property type="entry name" value="PEP-util_enz_mobile_dom"/>
</dbReference>
<protein>
    <recommendedName>
        <fullName evidence="4">Pyruvate, phosphate dikinase</fullName>
        <ecNumber evidence="3">2.7.9.1</ecNumber>
    </recommendedName>
    <alternativeName>
        <fullName evidence="11">Pyruvate, orthophosphate dikinase</fullName>
    </alternativeName>
</protein>
<dbReference type="Pfam" id="PF01326">
    <property type="entry name" value="PPDK_N"/>
    <property type="match status" value="2"/>
</dbReference>